<name>B2IFT8_BEII9</name>
<dbReference type="GO" id="GO:0003677">
    <property type="term" value="F:DNA binding"/>
    <property type="evidence" value="ECO:0007669"/>
    <property type="project" value="InterPro"/>
</dbReference>
<evidence type="ECO:0000313" key="2">
    <source>
        <dbReference type="Proteomes" id="UP000001695"/>
    </source>
</evidence>
<evidence type="ECO:0000313" key="1">
    <source>
        <dbReference type="EMBL" id="ACB94299.1"/>
    </source>
</evidence>
<dbReference type="GO" id="GO:0003887">
    <property type="term" value="F:DNA-directed DNA polymerase activity"/>
    <property type="evidence" value="ECO:0007669"/>
    <property type="project" value="InterPro"/>
</dbReference>
<dbReference type="EMBL" id="CP001016">
    <property type="protein sequence ID" value="ACB94299.1"/>
    <property type="molecule type" value="Genomic_DNA"/>
</dbReference>
<dbReference type="InterPro" id="IPR007459">
    <property type="entry name" value="DNA_pol3_chi"/>
</dbReference>
<organism evidence="1 2">
    <name type="scientific">Beijerinckia indica subsp. indica (strain ATCC 9039 / DSM 1715 / NCIMB 8712)</name>
    <dbReference type="NCBI Taxonomy" id="395963"/>
    <lineage>
        <taxon>Bacteria</taxon>
        <taxon>Pseudomonadati</taxon>
        <taxon>Pseudomonadota</taxon>
        <taxon>Alphaproteobacteria</taxon>
        <taxon>Hyphomicrobiales</taxon>
        <taxon>Beijerinckiaceae</taxon>
        <taxon>Beijerinckia</taxon>
    </lineage>
</organism>
<dbReference type="RefSeq" id="WP_012383657.1">
    <property type="nucleotide sequence ID" value="NC_010581.1"/>
</dbReference>
<dbReference type="AlphaFoldDB" id="B2IFT8"/>
<dbReference type="GO" id="GO:0006260">
    <property type="term" value="P:DNA replication"/>
    <property type="evidence" value="ECO:0007669"/>
    <property type="project" value="InterPro"/>
</dbReference>
<proteinExistence type="predicted"/>
<dbReference type="OrthoDB" id="9795973at2"/>
<protein>
    <submittedName>
        <fullName evidence="1">DNA polymerase III chi subunit HolC</fullName>
    </submittedName>
</protein>
<dbReference type="PANTHER" id="PTHR38767">
    <property type="entry name" value="DNA POLYMERASE III SUBUNIT CHI"/>
    <property type="match status" value="1"/>
</dbReference>
<dbReference type="STRING" id="395963.Bind_0649"/>
<dbReference type="GO" id="GO:0032298">
    <property type="term" value="P:positive regulation of DNA-templated DNA replication initiation"/>
    <property type="evidence" value="ECO:0007669"/>
    <property type="project" value="TreeGrafter"/>
</dbReference>
<dbReference type="PANTHER" id="PTHR38767:SF1">
    <property type="entry name" value="DNA POLYMERASE III SUBUNIT CHI"/>
    <property type="match status" value="1"/>
</dbReference>
<dbReference type="HOGENOM" id="CLU_131584_4_0_5"/>
<dbReference type="SUPFAM" id="SSF102400">
    <property type="entry name" value="DNA polymerase III chi subunit"/>
    <property type="match status" value="1"/>
</dbReference>
<accession>B2IFT8</accession>
<keyword evidence="2" id="KW-1185">Reference proteome</keyword>
<dbReference type="Gene3D" id="3.40.50.10110">
    <property type="entry name" value="DNA polymerase III subunit chi"/>
    <property type="match status" value="1"/>
</dbReference>
<dbReference type="KEGG" id="bid:Bind_0649"/>
<dbReference type="InterPro" id="IPR036768">
    <property type="entry name" value="PolIII_chi_sf"/>
</dbReference>
<dbReference type="Proteomes" id="UP000001695">
    <property type="component" value="Chromosome"/>
</dbReference>
<reference evidence="2" key="1">
    <citation type="submission" date="2008-03" db="EMBL/GenBank/DDBJ databases">
        <title>Complete sequence of chromosome of Beijerinckia indica subsp. indica ATCC 9039.</title>
        <authorList>
            <consortium name="US DOE Joint Genome Institute"/>
            <person name="Copeland A."/>
            <person name="Lucas S."/>
            <person name="Lapidus A."/>
            <person name="Glavina del Rio T."/>
            <person name="Dalin E."/>
            <person name="Tice H."/>
            <person name="Bruce D."/>
            <person name="Goodwin L."/>
            <person name="Pitluck S."/>
            <person name="LaButti K."/>
            <person name="Schmutz J."/>
            <person name="Larimer F."/>
            <person name="Land M."/>
            <person name="Hauser L."/>
            <person name="Kyrpides N."/>
            <person name="Mikhailova N."/>
            <person name="Dunfield P.F."/>
            <person name="Dedysh S.N."/>
            <person name="Liesack W."/>
            <person name="Saw J.H."/>
            <person name="Alam M."/>
            <person name="Chen Y."/>
            <person name="Murrell J.C."/>
            <person name="Richardson P."/>
        </authorList>
    </citation>
    <scope>NUCLEOTIDE SEQUENCE [LARGE SCALE GENOMIC DNA]</scope>
    <source>
        <strain evidence="2">ATCC 9039 / DSM 1715 / NCIMB 8712</strain>
    </source>
</reference>
<dbReference type="eggNOG" id="COG2927">
    <property type="taxonomic scope" value="Bacteria"/>
</dbReference>
<dbReference type="NCBIfam" id="NF004347">
    <property type="entry name" value="PRK05728.1-4"/>
    <property type="match status" value="1"/>
</dbReference>
<gene>
    <name evidence="1" type="ordered locus">Bind_0649</name>
</gene>
<dbReference type="Pfam" id="PF04364">
    <property type="entry name" value="DNA_pol3_chi"/>
    <property type="match status" value="1"/>
</dbReference>
<reference evidence="1 2" key="2">
    <citation type="journal article" date="2010" name="J. Bacteriol.">
        <title>Complete genome sequence of Beijerinckia indica subsp. indica.</title>
        <authorList>
            <person name="Tamas I."/>
            <person name="Dedysh S.N."/>
            <person name="Liesack W."/>
            <person name="Stott M.B."/>
            <person name="Alam M."/>
            <person name="Murrell J.C."/>
            <person name="Dunfield P.F."/>
        </authorList>
    </citation>
    <scope>NUCLEOTIDE SEQUENCE [LARGE SCALE GENOMIC DNA]</scope>
    <source>
        <strain evidence="2">ATCC 9039 / DSM 1715 / NCIMB 8712</strain>
    </source>
</reference>
<sequence>MAIDIWFYHLQRHPIERVLPKLLEKSLEHGWRAIVQARSEERLAVLDQWLWVYSDASFLAHGRACDGDAVMQPVYLTTEMDNPNGARLRLFIEGADIVSLMQDPSSSLYARMIVLFNGHDEEELTIARRQWQDLKARSLPLTYWQQNDSDRWEKKA</sequence>